<organism evidence="2 3">
    <name type="scientific">Halogranum rubrum</name>
    <dbReference type="NCBI Taxonomy" id="553466"/>
    <lineage>
        <taxon>Archaea</taxon>
        <taxon>Methanobacteriati</taxon>
        <taxon>Methanobacteriota</taxon>
        <taxon>Stenosarchaea group</taxon>
        <taxon>Halobacteria</taxon>
        <taxon>Halobacteriales</taxon>
        <taxon>Haloferacaceae</taxon>
    </lineage>
</organism>
<dbReference type="InterPro" id="IPR052164">
    <property type="entry name" value="Anthracycline_SecMetBiosynth"/>
</dbReference>
<protein>
    <recommendedName>
        <fullName evidence="1">VOC domain-containing protein</fullName>
    </recommendedName>
</protein>
<dbReference type="InterPro" id="IPR029068">
    <property type="entry name" value="Glyas_Bleomycin-R_OHBP_Dase"/>
</dbReference>
<dbReference type="PANTHER" id="PTHR33993:SF2">
    <property type="entry name" value="VOC DOMAIN-CONTAINING PROTEIN"/>
    <property type="match status" value="1"/>
</dbReference>
<feature type="domain" description="VOC" evidence="1">
    <location>
        <begin position="5"/>
        <end position="119"/>
    </location>
</feature>
<gene>
    <name evidence="2" type="ORF">SAMN04487950_2281</name>
</gene>
<dbReference type="Pfam" id="PF00903">
    <property type="entry name" value="Glyoxalase"/>
    <property type="match status" value="1"/>
</dbReference>
<proteinExistence type="predicted"/>
<dbReference type="InterPro" id="IPR004360">
    <property type="entry name" value="Glyas_Fos-R_dOase_dom"/>
</dbReference>
<evidence type="ECO:0000313" key="2">
    <source>
        <dbReference type="EMBL" id="SFL07039.1"/>
    </source>
</evidence>
<dbReference type="RefSeq" id="WP_089869422.1">
    <property type="nucleotide sequence ID" value="NZ_FOTC01000002.1"/>
</dbReference>
<evidence type="ECO:0000313" key="3">
    <source>
        <dbReference type="Proteomes" id="UP000199607"/>
    </source>
</evidence>
<sequence length="131" mass="14120">MEARAADFVHYTVTDFERAVSFYRDTIGLTLESEDAEMGWAEFALPTTTLTLGRANPQVPVTPGGGGVSIALSVDDVEAAVEEFREAGMTVLMDAIETGVCDMAMVGDPDDNPILLHRRHDGTCGRTNPFP</sequence>
<dbReference type="PROSITE" id="PS51819">
    <property type="entry name" value="VOC"/>
    <property type="match status" value="1"/>
</dbReference>
<dbReference type="EMBL" id="FOTC01000002">
    <property type="protein sequence ID" value="SFL07039.1"/>
    <property type="molecule type" value="Genomic_DNA"/>
</dbReference>
<dbReference type="InterPro" id="IPR037523">
    <property type="entry name" value="VOC_core"/>
</dbReference>
<dbReference type="Proteomes" id="UP000199607">
    <property type="component" value="Unassembled WGS sequence"/>
</dbReference>
<accession>A0A1I4EP07</accession>
<name>A0A1I4EP07_9EURY</name>
<dbReference type="Gene3D" id="3.10.180.10">
    <property type="entry name" value="2,3-Dihydroxybiphenyl 1,2-Dioxygenase, domain 1"/>
    <property type="match status" value="1"/>
</dbReference>
<dbReference type="AlphaFoldDB" id="A0A1I4EP07"/>
<evidence type="ECO:0000259" key="1">
    <source>
        <dbReference type="PROSITE" id="PS51819"/>
    </source>
</evidence>
<reference evidence="3" key="1">
    <citation type="submission" date="2016-10" db="EMBL/GenBank/DDBJ databases">
        <authorList>
            <person name="Varghese N."/>
            <person name="Submissions S."/>
        </authorList>
    </citation>
    <scope>NUCLEOTIDE SEQUENCE [LARGE SCALE GENOMIC DNA]</scope>
    <source>
        <strain evidence="3">CGMCC 1.7738</strain>
    </source>
</reference>
<dbReference type="STRING" id="553466.SAMN04487950_2281"/>
<keyword evidence="3" id="KW-1185">Reference proteome</keyword>
<dbReference type="PANTHER" id="PTHR33993">
    <property type="entry name" value="GLYOXALASE-RELATED"/>
    <property type="match status" value="1"/>
</dbReference>
<dbReference type="SUPFAM" id="SSF54593">
    <property type="entry name" value="Glyoxalase/Bleomycin resistance protein/Dihydroxybiphenyl dioxygenase"/>
    <property type="match status" value="1"/>
</dbReference>